<comment type="similarity">
    <text evidence="2 4">Belongs to the peptidase S26 family.</text>
</comment>
<dbReference type="InterPro" id="IPR000223">
    <property type="entry name" value="Pept_S26A_signal_pept_1"/>
</dbReference>
<dbReference type="GO" id="GO:0005886">
    <property type="term" value="C:plasma membrane"/>
    <property type="evidence" value="ECO:0007669"/>
    <property type="project" value="UniProtKB-SubCell"/>
</dbReference>
<feature type="domain" description="Peptidase S26" evidence="6">
    <location>
        <begin position="127"/>
        <end position="319"/>
    </location>
</feature>
<name>A0A542EJ24_9MICO</name>
<keyword evidence="8" id="KW-1185">Reference proteome</keyword>
<dbReference type="NCBIfam" id="TIGR02227">
    <property type="entry name" value="sigpep_I_bact"/>
    <property type="match status" value="1"/>
</dbReference>
<dbReference type="RefSeq" id="WP_141928939.1">
    <property type="nucleotide sequence ID" value="NZ_BAABCI010000021.1"/>
</dbReference>
<protein>
    <recommendedName>
        <fullName evidence="4">Signal peptidase I</fullName>
        <ecNumber evidence="4">3.4.21.89</ecNumber>
    </recommendedName>
</protein>
<dbReference type="Gene3D" id="2.10.109.10">
    <property type="entry name" value="Umud Fragment, subunit A"/>
    <property type="match status" value="1"/>
</dbReference>
<evidence type="ECO:0000256" key="5">
    <source>
        <dbReference type="SAM" id="MobiDB-lite"/>
    </source>
</evidence>
<dbReference type="EC" id="3.4.21.89" evidence="4"/>
<evidence type="ECO:0000256" key="1">
    <source>
        <dbReference type="ARBA" id="ARBA00004401"/>
    </source>
</evidence>
<feature type="transmembrane region" description="Helical" evidence="4">
    <location>
        <begin position="125"/>
        <end position="147"/>
    </location>
</feature>
<dbReference type="OrthoDB" id="9815782at2"/>
<evidence type="ECO:0000313" key="8">
    <source>
        <dbReference type="Proteomes" id="UP000320806"/>
    </source>
</evidence>
<evidence type="ECO:0000256" key="3">
    <source>
        <dbReference type="PIRSR" id="PIRSR600223-1"/>
    </source>
</evidence>
<feature type="compositionally biased region" description="Basic and acidic residues" evidence="5">
    <location>
        <begin position="282"/>
        <end position="297"/>
    </location>
</feature>
<dbReference type="EMBL" id="VFMO01000001">
    <property type="protein sequence ID" value="TQJ15342.1"/>
    <property type="molecule type" value="Genomic_DNA"/>
</dbReference>
<dbReference type="GO" id="GO:0004252">
    <property type="term" value="F:serine-type endopeptidase activity"/>
    <property type="evidence" value="ECO:0007669"/>
    <property type="project" value="InterPro"/>
</dbReference>
<evidence type="ECO:0000256" key="4">
    <source>
        <dbReference type="RuleBase" id="RU362042"/>
    </source>
</evidence>
<evidence type="ECO:0000256" key="2">
    <source>
        <dbReference type="ARBA" id="ARBA00009370"/>
    </source>
</evidence>
<feature type="active site" evidence="3">
    <location>
        <position position="157"/>
    </location>
</feature>
<organism evidence="7 8">
    <name type="scientific">Yimella lutea</name>
    <dbReference type="NCBI Taxonomy" id="587872"/>
    <lineage>
        <taxon>Bacteria</taxon>
        <taxon>Bacillati</taxon>
        <taxon>Actinomycetota</taxon>
        <taxon>Actinomycetes</taxon>
        <taxon>Micrococcales</taxon>
        <taxon>Dermacoccaceae</taxon>
        <taxon>Yimella</taxon>
    </lineage>
</organism>
<dbReference type="GO" id="GO:0006465">
    <property type="term" value="P:signal peptide processing"/>
    <property type="evidence" value="ECO:0007669"/>
    <property type="project" value="InterPro"/>
</dbReference>
<keyword evidence="4" id="KW-0472">Membrane</keyword>
<comment type="caution">
    <text evidence="7">The sequence shown here is derived from an EMBL/GenBank/DDBJ whole genome shotgun (WGS) entry which is preliminary data.</text>
</comment>
<reference evidence="7 8" key="1">
    <citation type="submission" date="2019-06" db="EMBL/GenBank/DDBJ databases">
        <title>Sequencing the genomes of 1000 actinobacteria strains.</title>
        <authorList>
            <person name="Klenk H.-P."/>
        </authorList>
    </citation>
    <scope>NUCLEOTIDE SEQUENCE [LARGE SCALE GENOMIC DNA]</scope>
    <source>
        <strain evidence="7 8">DSM 19828</strain>
    </source>
</reference>
<sequence>MNDRQFRLPRKESKSKTNDAVTGALSRADLNRLKANTQDSSVQQTDAISADELDELRRHGQREQVGRLPRPQDPDVSATESISREQLAELTKRGEPNQVGRLPGPAAPRKSRFGREKKSSRPRSLLRELGIVVAIALVLSVLVKTFLVQPFWIPSGSMENTLVRGDRVVVSKLTPGPFDLKRGDVVVFSDDENWLESPNVERSAIANAIVKPLQFVGLYPEGDDHLIKRLIGLPGDSVSCVPGERMKINGQPVSEPYLYSGDEACDEPFDIVVPQGRAWVMGDHRSGSSDSRAHDEESGGLQGSIPIDSITGRAVAIVWPLDRMGGLSNFSSTFDKVPNS</sequence>
<feature type="compositionally biased region" description="Basic and acidic residues" evidence="5">
    <location>
        <begin position="1"/>
        <end position="17"/>
    </location>
</feature>
<feature type="region of interest" description="Disordered" evidence="5">
    <location>
        <begin position="1"/>
        <end position="24"/>
    </location>
</feature>
<dbReference type="PRINTS" id="PR00727">
    <property type="entry name" value="LEADERPTASE"/>
</dbReference>
<comment type="subcellular location">
    <subcellularLocation>
        <location evidence="1">Cell membrane</location>
        <topology evidence="1">Single-pass type II membrane protein</topology>
    </subcellularLocation>
    <subcellularLocation>
        <location evidence="4">Membrane</location>
        <topology evidence="4">Single-pass type II membrane protein</topology>
    </subcellularLocation>
</comment>
<dbReference type="SUPFAM" id="SSF51306">
    <property type="entry name" value="LexA/Signal peptidase"/>
    <property type="match status" value="1"/>
</dbReference>
<evidence type="ECO:0000259" key="6">
    <source>
        <dbReference type="Pfam" id="PF10502"/>
    </source>
</evidence>
<keyword evidence="4" id="KW-1133">Transmembrane helix</keyword>
<dbReference type="AlphaFoldDB" id="A0A542EJ24"/>
<keyword evidence="4" id="KW-0812">Transmembrane</keyword>
<dbReference type="CDD" id="cd06530">
    <property type="entry name" value="S26_SPase_I"/>
    <property type="match status" value="1"/>
</dbReference>
<dbReference type="Proteomes" id="UP000320806">
    <property type="component" value="Unassembled WGS sequence"/>
</dbReference>
<gene>
    <name evidence="7" type="ORF">FB459_2888</name>
</gene>
<keyword evidence="4" id="KW-0378">Hydrolase</keyword>
<dbReference type="PANTHER" id="PTHR43390:SF1">
    <property type="entry name" value="CHLOROPLAST PROCESSING PEPTIDASE"/>
    <property type="match status" value="1"/>
</dbReference>
<dbReference type="Pfam" id="PF10502">
    <property type="entry name" value="Peptidase_S26"/>
    <property type="match status" value="1"/>
</dbReference>
<evidence type="ECO:0000313" key="7">
    <source>
        <dbReference type="EMBL" id="TQJ15342.1"/>
    </source>
</evidence>
<accession>A0A542EJ24</accession>
<comment type="catalytic activity">
    <reaction evidence="4">
        <text>Cleavage of hydrophobic, N-terminal signal or leader sequences from secreted and periplasmic proteins.</text>
        <dbReference type="EC" id="3.4.21.89"/>
    </reaction>
</comment>
<proteinExistence type="inferred from homology"/>
<feature type="region of interest" description="Disordered" evidence="5">
    <location>
        <begin position="282"/>
        <end position="305"/>
    </location>
</feature>
<dbReference type="InterPro" id="IPR036286">
    <property type="entry name" value="LexA/Signal_pep-like_sf"/>
</dbReference>
<keyword evidence="4" id="KW-0645">Protease</keyword>
<feature type="compositionally biased region" description="Basic and acidic residues" evidence="5">
    <location>
        <begin position="82"/>
        <end position="95"/>
    </location>
</feature>
<feature type="compositionally biased region" description="Basic and acidic residues" evidence="5">
    <location>
        <begin position="57"/>
        <end position="73"/>
    </location>
</feature>
<dbReference type="InterPro" id="IPR019533">
    <property type="entry name" value="Peptidase_S26"/>
</dbReference>
<feature type="region of interest" description="Disordered" evidence="5">
    <location>
        <begin position="57"/>
        <end position="119"/>
    </location>
</feature>
<dbReference type="PANTHER" id="PTHR43390">
    <property type="entry name" value="SIGNAL PEPTIDASE I"/>
    <property type="match status" value="1"/>
</dbReference>
<feature type="active site" evidence="3">
    <location>
        <position position="228"/>
    </location>
</feature>
<dbReference type="GO" id="GO:0009003">
    <property type="term" value="F:signal peptidase activity"/>
    <property type="evidence" value="ECO:0007669"/>
    <property type="project" value="UniProtKB-EC"/>
</dbReference>